<dbReference type="PANTHER" id="PTHR34049:SF1">
    <property type="entry name" value="F-BOX PROTEIN SKIP27"/>
    <property type="match status" value="1"/>
</dbReference>
<dbReference type="Proteomes" id="UP000238479">
    <property type="component" value="Chromosome 5"/>
</dbReference>
<sequence>MALGKKCRSSLLKRSVSFGGGEGFVRALGRKRIEIPDAEDSYSGLSPKTPLKKQRSECFAFDFDFEGERSKLEALPQEILIKILCGVEHEDLKQLFHVSKAIREATLIAKQLHFAYSTPRKIRAFRTKIDFSESNDELEEIEAPNAPRQQRLHRELPSRKKLEEISVNLLDSLEEGMRRGLFMDEDDE</sequence>
<accession>A0A2P6Q3I3</accession>
<dbReference type="PANTHER" id="PTHR34049">
    <property type="entry name" value="F-BOX PROTEIN SKIP27"/>
    <property type="match status" value="1"/>
</dbReference>
<name>A0A2P6Q3I3_ROSCH</name>
<keyword evidence="3" id="KW-1185">Reference proteome</keyword>
<dbReference type="InterPro" id="IPR001810">
    <property type="entry name" value="F-box_dom"/>
</dbReference>
<comment type="caution">
    <text evidence="2">The sequence shown here is derived from an EMBL/GenBank/DDBJ whole genome shotgun (WGS) entry which is preliminary data.</text>
</comment>
<proteinExistence type="predicted"/>
<evidence type="ECO:0000313" key="3">
    <source>
        <dbReference type="Proteomes" id="UP000238479"/>
    </source>
</evidence>
<dbReference type="Gramene" id="PRQ28745">
    <property type="protein sequence ID" value="PRQ28745"/>
    <property type="gene ID" value="RchiOBHm_Chr5g0006321"/>
</dbReference>
<dbReference type="EMBL" id="PDCK01000043">
    <property type="protein sequence ID" value="PRQ28745.1"/>
    <property type="molecule type" value="Genomic_DNA"/>
</dbReference>
<evidence type="ECO:0000259" key="1">
    <source>
        <dbReference type="PROSITE" id="PS50181"/>
    </source>
</evidence>
<dbReference type="InterPro" id="IPR045286">
    <property type="entry name" value="FBS1-like"/>
</dbReference>
<feature type="domain" description="F-box" evidence="1">
    <location>
        <begin position="69"/>
        <end position="117"/>
    </location>
</feature>
<evidence type="ECO:0000313" key="2">
    <source>
        <dbReference type="EMBL" id="PRQ28745.1"/>
    </source>
</evidence>
<dbReference type="AlphaFoldDB" id="A0A2P6Q3I3"/>
<dbReference type="OMA" id="HFAYNTP"/>
<gene>
    <name evidence="2" type="ORF">RchiOBHm_Chr5g0006321</name>
</gene>
<reference evidence="2 3" key="1">
    <citation type="journal article" date="2018" name="Nat. Genet.">
        <title>The Rosa genome provides new insights in the design of modern roses.</title>
        <authorList>
            <person name="Bendahmane M."/>
        </authorList>
    </citation>
    <scope>NUCLEOTIDE SEQUENCE [LARGE SCALE GENOMIC DNA]</scope>
    <source>
        <strain evidence="3">cv. Old Blush</strain>
    </source>
</reference>
<protein>
    <submittedName>
        <fullName evidence="2">Putative F-box domain, leucine-rich repeat domain, L domain-containing protein</fullName>
    </submittedName>
</protein>
<dbReference type="OrthoDB" id="786450at2759"/>
<dbReference type="PROSITE" id="PS50181">
    <property type="entry name" value="FBOX"/>
    <property type="match status" value="1"/>
</dbReference>
<organism evidence="2 3">
    <name type="scientific">Rosa chinensis</name>
    <name type="common">China rose</name>
    <dbReference type="NCBI Taxonomy" id="74649"/>
    <lineage>
        <taxon>Eukaryota</taxon>
        <taxon>Viridiplantae</taxon>
        <taxon>Streptophyta</taxon>
        <taxon>Embryophyta</taxon>
        <taxon>Tracheophyta</taxon>
        <taxon>Spermatophyta</taxon>
        <taxon>Magnoliopsida</taxon>
        <taxon>eudicotyledons</taxon>
        <taxon>Gunneridae</taxon>
        <taxon>Pentapetalae</taxon>
        <taxon>rosids</taxon>
        <taxon>fabids</taxon>
        <taxon>Rosales</taxon>
        <taxon>Rosaceae</taxon>
        <taxon>Rosoideae</taxon>
        <taxon>Rosoideae incertae sedis</taxon>
        <taxon>Rosa</taxon>
    </lineage>
</organism>